<dbReference type="InterPro" id="IPR021508">
    <property type="entry name" value="Gp17-like"/>
</dbReference>
<dbReference type="Proteomes" id="UP001164803">
    <property type="component" value="Chromosome"/>
</dbReference>
<dbReference type="RefSeq" id="WP_268046205.1">
    <property type="nucleotide sequence ID" value="NZ_CP104064.1"/>
</dbReference>
<proteinExistence type="predicted"/>
<evidence type="ECO:0000313" key="2">
    <source>
        <dbReference type="Proteomes" id="UP001164803"/>
    </source>
</evidence>
<dbReference type="EMBL" id="CP104064">
    <property type="protein sequence ID" value="WAH38618.1"/>
    <property type="molecule type" value="Genomic_DNA"/>
</dbReference>
<dbReference type="Gene3D" id="3.30.2000.30">
    <property type="match status" value="1"/>
</dbReference>
<accession>A0ABY6Z6U3</accession>
<organism evidence="1 2">
    <name type="scientific">Alicyclobacillus dauci</name>
    <dbReference type="NCBI Taxonomy" id="1475485"/>
    <lineage>
        <taxon>Bacteria</taxon>
        <taxon>Bacillati</taxon>
        <taxon>Bacillota</taxon>
        <taxon>Bacilli</taxon>
        <taxon>Bacillales</taxon>
        <taxon>Alicyclobacillaceae</taxon>
        <taxon>Alicyclobacillus</taxon>
    </lineage>
</organism>
<dbReference type="InterPro" id="IPR053745">
    <property type="entry name" value="Viral_Tail_Comp_sf"/>
</dbReference>
<dbReference type="Pfam" id="PF11367">
    <property type="entry name" value="Tail_completion_gp17"/>
    <property type="match status" value="1"/>
</dbReference>
<name>A0ABY6Z6U3_9BACL</name>
<reference evidence="1" key="1">
    <citation type="submission" date="2022-08" db="EMBL/GenBank/DDBJ databases">
        <title>Alicyclobacillus dauci DSM2870, complete genome.</title>
        <authorList>
            <person name="Wang Q."/>
            <person name="Cai R."/>
            <person name="Wang Z."/>
        </authorList>
    </citation>
    <scope>NUCLEOTIDE SEQUENCE</scope>
    <source>
        <strain evidence="1">DSM 28700</strain>
    </source>
</reference>
<keyword evidence="2" id="KW-1185">Reference proteome</keyword>
<protein>
    <submittedName>
        <fullName evidence="1">DUF3168 domain-containing protein</fullName>
    </submittedName>
</protein>
<evidence type="ECO:0000313" key="1">
    <source>
        <dbReference type="EMBL" id="WAH38618.1"/>
    </source>
</evidence>
<sequence length="119" mass="13838">MIDIKPEVRNALIGDADLVSMLGGERVYSIKAPNADEYPRITMFDIYNMDQDFADDTVLSNEILVQIDVWDQGNYNSIVSKVDDIVHGLGLIRYYATDLYEEDTYVYHKVLRYRTTRYL</sequence>
<gene>
    <name evidence="1" type="ORF">NZD86_09110</name>
</gene>